<name>A0A317ZZ67_9MICO</name>
<keyword evidence="2" id="KW-0732">Signal</keyword>
<dbReference type="OrthoDB" id="5122815at2"/>
<dbReference type="GO" id="GO:0005524">
    <property type="term" value="F:ATP binding"/>
    <property type="evidence" value="ECO:0007669"/>
    <property type="project" value="UniProtKB-KW"/>
</dbReference>
<evidence type="ECO:0000313" key="3">
    <source>
        <dbReference type="EMBL" id="PXA70581.1"/>
    </source>
</evidence>
<dbReference type="RefSeq" id="WP_110125964.1">
    <property type="nucleotide sequence ID" value="NZ_QHLY01000007.1"/>
</dbReference>
<evidence type="ECO:0000256" key="2">
    <source>
        <dbReference type="SAM" id="SignalP"/>
    </source>
</evidence>
<keyword evidence="3" id="KW-0067">ATP-binding</keyword>
<accession>A0A317ZZ67</accession>
<keyword evidence="4" id="KW-1185">Reference proteome</keyword>
<gene>
    <name evidence="3" type="ORF">CTB96_05660</name>
</gene>
<evidence type="ECO:0000256" key="1">
    <source>
        <dbReference type="SAM" id="MobiDB-lite"/>
    </source>
</evidence>
<feature type="chain" id="PRO_5038945827" evidence="2">
    <location>
        <begin position="33"/>
        <end position="215"/>
    </location>
</feature>
<keyword evidence="3" id="KW-0547">Nucleotide-binding</keyword>
<sequence>MTLSSSSSFTTPRRLRSALALTGAALALFALAGCAPEGGTEPTASPTASSGATAEPTATATATAEPTATATPAPAPEGTAVDKSCDQVLTADDVYALNPNFSVDPGYAATSDTAVTATTYSGISCGWINQSSGEVIEVSLAMPNDSLANNLKDAALANGDIVPTYGTAPEVEGYFSPGTGTAQVFANGYWVAVSSPDMIEPGDAERVMSTVLANL</sequence>
<proteinExistence type="predicted"/>
<feature type="compositionally biased region" description="Low complexity" evidence="1">
    <location>
        <begin position="38"/>
        <end position="79"/>
    </location>
</feature>
<comment type="caution">
    <text evidence="3">The sequence shown here is derived from an EMBL/GenBank/DDBJ whole genome shotgun (WGS) entry which is preliminary data.</text>
</comment>
<protein>
    <submittedName>
        <fullName evidence="3">Iron ABC transporter ATP-binding protein</fullName>
    </submittedName>
</protein>
<organism evidence="3 4">
    <name type="scientific">Cryobacterium arcticum</name>
    <dbReference type="NCBI Taxonomy" id="670052"/>
    <lineage>
        <taxon>Bacteria</taxon>
        <taxon>Bacillati</taxon>
        <taxon>Actinomycetota</taxon>
        <taxon>Actinomycetes</taxon>
        <taxon>Micrococcales</taxon>
        <taxon>Microbacteriaceae</taxon>
        <taxon>Cryobacterium</taxon>
    </lineage>
</organism>
<evidence type="ECO:0000313" key="4">
    <source>
        <dbReference type="Proteomes" id="UP000246722"/>
    </source>
</evidence>
<dbReference type="AlphaFoldDB" id="A0A317ZZ67"/>
<dbReference type="Proteomes" id="UP000246722">
    <property type="component" value="Unassembled WGS sequence"/>
</dbReference>
<dbReference type="EMBL" id="QHLY01000007">
    <property type="protein sequence ID" value="PXA70581.1"/>
    <property type="molecule type" value="Genomic_DNA"/>
</dbReference>
<reference evidence="3 4" key="1">
    <citation type="submission" date="2018-05" db="EMBL/GenBank/DDBJ databases">
        <title>Genetic diversity of glacier-inhabiting Cryobacterium bacteria in China and description of Cryobacterium mengkeensis sp. nov. and Arthrobacter glacialis sp. nov.</title>
        <authorList>
            <person name="Liu Q."/>
            <person name="Xin Y.-H."/>
        </authorList>
    </citation>
    <scope>NUCLEOTIDE SEQUENCE [LARGE SCALE GENOMIC DNA]</scope>
    <source>
        <strain evidence="3 4">SK-1</strain>
    </source>
</reference>
<feature type="region of interest" description="Disordered" evidence="1">
    <location>
        <begin position="38"/>
        <end position="81"/>
    </location>
</feature>
<feature type="signal peptide" evidence="2">
    <location>
        <begin position="1"/>
        <end position="32"/>
    </location>
</feature>